<sequence length="33" mass="4097">MEINKKGKAEKHQKRRLESQQRFESLFISMYRV</sequence>
<protein>
    <submittedName>
        <fullName evidence="1">Uncharacterized protein</fullName>
    </submittedName>
</protein>
<evidence type="ECO:0000313" key="1">
    <source>
        <dbReference type="EMBL" id="MBW97070.1"/>
    </source>
</evidence>
<dbReference type="AlphaFoldDB" id="A0A2P2JUC6"/>
<organism evidence="1">
    <name type="scientific">Rhizophora mucronata</name>
    <name type="common">Asiatic mangrove</name>
    <dbReference type="NCBI Taxonomy" id="61149"/>
    <lineage>
        <taxon>Eukaryota</taxon>
        <taxon>Viridiplantae</taxon>
        <taxon>Streptophyta</taxon>
        <taxon>Embryophyta</taxon>
        <taxon>Tracheophyta</taxon>
        <taxon>Spermatophyta</taxon>
        <taxon>Magnoliopsida</taxon>
        <taxon>eudicotyledons</taxon>
        <taxon>Gunneridae</taxon>
        <taxon>Pentapetalae</taxon>
        <taxon>rosids</taxon>
        <taxon>fabids</taxon>
        <taxon>Malpighiales</taxon>
        <taxon>Rhizophoraceae</taxon>
        <taxon>Rhizophora</taxon>
    </lineage>
</organism>
<proteinExistence type="predicted"/>
<reference evidence="1" key="1">
    <citation type="submission" date="2018-02" db="EMBL/GenBank/DDBJ databases">
        <title>Rhizophora mucronata_Transcriptome.</title>
        <authorList>
            <person name="Meera S.P."/>
            <person name="Sreeshan A."/>
            <person name="Augustine A."/>
        </authorList>
    </citation>
    <scope>NUCLEOTIDE SEQUENCE</scope>
    <source>
        <tissue evidence="1">Leaf</tissue>
    </source>
</reference>
<name>A0A2P2JUC6_RHIMU</name>
<dbReference type="EMBL" id="GGEC01016587">
    <property type="protein sequence ID" value="MBW97070.1"/>
    <property type="molecule type" value="Transcribed_RNA"/>
</dbReference>
<accession>A0A2P2JUC6</accession>